<evidence type="ECO:0000256" key="3">
    <source>
        <dbReference type="ARBA" id="ARBA00011738"/>
    </source>
</evidence>
<evidence type="ECO:0000313" key="17">
    <source>
        <dbReference type="EMBL" id="KAF9610927.1"/>
    </source>
</evidence>
<feature type="domain" description="EF-hand" evidence="16">
    <location>
        <begin position="406"/>
        <end position="441"/>
    </location>
</feature>
<feature type="transmembrane region" description="Helical" evidence="15">
    <location>
        <begin position="300"/>
        <end position="321"/>
    </location>
</feature>
<evidence type="ECO:0000256" key="11">
    <source>
        <dbReference type="ARBA" id="ARBA00023065"/>
    </source>
</evidence>
<feature type="transmembrane region" description="Helical" evidence="15">
    <location>
        <begin position="367"/>
        <end position="389"/>
    </location>
</feature>
<name>A0A835LZN7_9MAGN</name>
<keyword evidence="12 15" id="KW-0472">Membrane</keyword>
<organism evidence="17 18">
    <name type="scientific">Coptis chinensis</name>
    <dbReference type="NCBI Taxonomy" id="261450"/>
    <lineage>
        <taxon>Eukaryota</taxon>
        <taxon>Viridiplantae</taxon>
        <taxon>Streptophyta</taxon>
        <taxon>Embryophyta</taxon>
        <taxon>Tracheophyta</taxon>
        <taxon>Spermatophyta</taxon>
        <taxon>Magnoliopsida</taxon>
        <taxon>Ranunculales</taxon>
        <taxon>Ranunculaceae</taxon>
        <taxon>Coptidoideae</taxon>
        <taxon>Coptis</taxon>
    </lineage>
</organism>
<dbReference type="FunFam" id="1.10.287.70:FF:000094">
    <property type="entry name" value="Two pore calcium channel protein 1"/>
    <property type="match status" value="1"/>
</dbReference>
<dbReference type="GO" id="GO:0005509">
    <property type="term" value="F:calcium ion binding"/>
    <property type="evidence" value="ECO:0007669"/>
    <property type="project" value="InterPro"/>
</dbReference>
<evidence type="ECO:0000256" key="15">
    <source>
        <dbReference type="SAM" id="Phobius"/>
    </source>
</evidence>
<comment type="similarity">
    <text evidence="2">Belongs to the calcium channel alpha-1 subunit (TC 1.A.1.11) family. Two pore calcium channel subfamily.</text>
</comment>
<dbReference type="GO" id="GO:0005774">
    <property type="term" value="C:vacuolar membrane"/>
    <property type="evidence" value="ECO:0007669"/>
    <property type="project" value="TreeGrafter"/>
</dbReference>
<evidence type="ECO:0000256" key="6">
    <source>
        <dbReference type="ARBA" id="ARBA00022673"/>
    </source>
</evidence>
<sequence length="635" mass="73511">MSTTLRSSSEPNSCRTKLLVQRRFITLFILVKVPFKHTRGVSQLARFKDESVTQLYYQKFVKSFVEEEEEEMENPLLGGSEEISRSDSSSSSNERRERQREYQRRSDAIAYGNRYQKAAALVDLAEDGIGLPEQVLNDTRFERAAKFYFFYIRFDILWSLNLFVLIALNFFERPLWCARYTAHSCNDRDYFFLGQLPYLTKAQSLVYEGITLIILIIHTLFPIAYEGWTIYWKSLLNKLKVIFLFVLVADMLIYALYLSPVAISSLPLRIAPYIRIVFFVLNIRELRACAVTLSGMMGMYLNVLALGLLFTLFCSWLAYIIFEDTQQGKILFYSYGSTLYQMFVLFTTSNNPDVWIPAYKESRWNSLFFVIYVLLGVYFITNLILAVVYDSFKDQLAKQVVEMDSTRRSILEKAFNLIDTHKKGFLDKDQCIRLFEELNKYRTQISTQTEILNYDQLYLLKVNFLVWTLKLRYINLDEFNDLCNAIALRFQKEASPSLFEKCPSFYHAPLTEKLKDFVRGPVFGYIIAAILMLNLVTVIIESTLDIEDNSGQKVWQDVEFVFGKDLISYPEIMISCGISLSKRVIGPTLVGGGLDDEVTWVEVALAVAERDERSKSSALRAYLMAADNIINIFES</sequence>
<dbReference type="PANTHER" id="PTHR46988">
    <property type="entry name" value="TWO PORE CALCIUM CHANNEL PROTEIN 1"/>
    <property type="match status" value="1"/>
</dbReference>
<evidence type="ECO:0000256" key="1">
    <source>
        <dbReference type="ARBA" id="ARBA00004141"/>
    </source>
</evidence>
<evidence type="ECO:0000256" key="10">
    <source>
        <dbReference type="ARBA" id="ARBA00022989"/>
    </source>
</evidence>
<evidence type="ECO:0000256" key="13">
    <source>
        <dbReference type="ARBA" id="ARBA00023303"/>
    </source>
</evidence>
<dbReference type="EMBL" id="JADFTS010000004">
    <property type="protein sequence ID" value="KAF9610927.1"/>
    <property type="molecule type" value="Genomic_DNA"/>
</dbReference>
<dbReference type="Pfam" id="PF00520">
    <property type="entry name" value="Ion_trans"/>
    <property type="match status" value="1"/>
</dbReference>
<keyword evidence="4" id="KW-0813">Transport</keyword>
<accession>A0A835LZN7</accession>
<keyword evidence="13" id="KW-0407">Ion channel</keyword>
<reference evidence="17 18" key="1">
    <citation type="submission" date="2020-10" db="EMBL/GenBank/DDBJ databases">
        <title>The Coptis chinensis genome and diversification of protoberbering-type alkaloids.</title>
        <authorList>
            <person name="Wang B."/>
            <person name="Shu S."/>
            <person name="Song C."/>
            <person name="Liu Y."/>
        </authorList>
    </citation>
    <scope>NUCLEOTIDE SEQUENCE [LARGE SCALE GENOMIC DNA]</scope>
    <source>
        <strain evidence="17">HL-2020</strain>
        <tissue evidence="17">Leaf</tissue>
    </source>
</reference>
<evidence type="ECO:0000256" key="5">
    <source>
        <dbReference type="ARBA" id="ARBA00022568"/>
    </source>
</evidence>
<feature type="transmembrane region" description="Helical" evidence="15">
    <location>
        <begin position="205"/>
        <end position="225"/>
    </location>
</feature>
<dbReference type="InterPro" id="IPR044581">
    <property type="entry name" value="TPC1_plant"/>
</dbReference>
<feature type="transmembrane region" description="Helical" evidence="15">
    <location>
        <begin position="522"/>
        <end position="540"/>
    </location>
</feature>
<dbReference type="Gene3D" id="1.10.287.70">
    <property type="match status" value="1"/>
</dbReference>
<dbReference type="AlphaFoldDB" id="A0A835LZN7"/>
<evidence type="ECO:0000256" key="8">
    <source>
        <dbReference type="ARBA" id="ARBA00022737"/>
    </source>
</evidence>
<gene>
    <name evidence="17" type="ORF">IFM89_025737</name>
</gene>
<dbReference type="GO" id="GO:0005245">
    <property type="term" value="F:voltage-gated calcium channel activity"/>
    <property type="evidence" value="ECO:0007669"/>
    <property type="project" value="InterPro"/>
</dbReference>
<feature type="transmembrane region" description="Helical" evidence="15">
    <location>
        <begin position="237"/>
        <end position="257"/>
    </location>
</feature>
<keyword evidence="10 15" id="KW-1133">Transmembrane helix</keyword>
<evidence type="ECO:0000256" key="14">
    <source>
        <dbReference type="SAM" id="MobiDB-lite"/>
    </source>
</evidence>
<dbReference type="Proteomes" id="UP000631114">
    <property type="component" value="Unassembled WGS sequence"/>
</dbReference>
<proteinExistence type="inferred from homology"/>
<evidence type="ECO:0000256" key="2">
    <source>
        <dbReference type="ARBA" id="ARBA00009286"/>
    </source>
</evidence>
<feature type="compositionally biased region" description="Basic and acidic residues" evidence="14">
    <location>
        <begin position="93"/>
        <end position="103"/>
    </location>
</feature>
<comment type="caution">
    <text evidence="17">The sequence shown here is derived from an EMBL/GenBank/DDBJ whole genome shotgun (WGS) entry which is preliminary data.</text>
</comment>
<dbReference type="GO" id="GO:0000325">
    <property type="term" value="C:plant-type vacuole"/>
    <property type="evidence" value="ECO:0007669"/>
    <property type="project" value="TreeGrafter"/>
</dbReference>
<evidence type="ECO:0000256" key="4">
    <source>
        <dbReference type="ARBA" id="ARBA00022448"/>
    </source>
</evidence>
<keyword evidence="5" id="KW-0109">Calcium transport</keyword>
<keyword evidence="9" id="KW-0106">Calcium</keyword>
<keyword evidence="8" id="KW-0677">Repeat</keyword>
<dbReference type="InterPro" id="IPR002048">
    <property type="entry name" value="EF_hand_dom"/>
</dbReference>
<dbReference type="InterPro" id="IPR005821">
    <property type="entry name" value="Ion_trans_dom"/>
</dbReference>
<keyword evidence="7 15" id="KW-0812">Transmembrane</keyword>
<keyword evidence="6" id="KW-0107">Calcium channel</keyword>
<keyword evidence="11" id="KW-0406">Ion transport</keyword>
<comment type="subcellular location">
    <subcellularLocation>
        <location evidence="1">Membrane</location>
        <topology evidence="1">Multi-pass membrane protein</topology>
    </subcellularLocation>
</comment>
<evidence type="ECO:0000256" key="9">
    <source>
        <dbReference type="ARBA" id="ARBA00022837"/>
    </source>
</evidence>
<dbReference type="PANTHER" id="PTHR46988:SF2">
    <property type="entry name" value="TWO PORE CALCIUM CHANNEL PROTEIN 1"/>
    <property type="match status" value="1"/>
</dbReference>
<evidence type="ECO:0000259" key="16">
    <source>
        <dbReference type="PROSITE" id="PS50222"/>
    </source>
</evidence>
<comment type="subunit">
    <text evidence="3">Homodimer.</text>
</comment>
<protein>
    <recommendedName>
        <fullName evidence="16">EF-hand domain-containing protein</fullName>
    </recommendedName>
</protein>
<feature type="transmembrane region" description="Helical" evidence="15">
    <location>
        <begin position="150"/>
        <end position="171"/>
    </location>
</feature>
<keyword evidence="18" id="KW-1185">Reference proteome</keyword>
<evidence type="ECO:0000256" key="12">
    <source>
        <dbReference type="ARBA" id="ARBA00023136"/>
    </source>
</evidence>
<dbReference type="OrthoDB" id="416585at2759"/>
<evidence type="ECO:0000313" key="18">
    <source>
        <dbReference type="Proteomes" id="UP000631114"/>
    </source>
</evidence>
<feature type="region of interest" description="Disordered" evidence="14">
    <location>
        <begin position="72"/>
        <end position="103"/>
    </location>
</feature>
<evidence type="ECO:0000256" key="7">
    <source>
        <dbReference type="ARBA" id="ARBA00022692"/>
    </source>
</evidence>
<feature type="transmembrane region" description="Helical" evidence="15">
    <location>
        <begin position="330"/>
        <end position="347"/>
    </location>
</feature>
<dbReference type="PROSITE" id="PS50222">
    <property type="entry name" value="EF_HAND_2"/>
    <property type="match status" value="1"/>
</dbReference>